<name>A0A0M6YFQ0_9RHOB</name>
<dbReference type="InterPro" id="IPR058227">
    <property type="entry name" value="RSP_7527-like"/>
</dbReference>
<dbReference type="AlphaFoldDB" id="A0A0M6YFQ0"/>
<dbReference type="STRING" id="420998.JDO7802_00759"/>
<sequence length="45" mass="4859">MTHIDLDTMAIESRARALRAAYVRDAIAGLFARLRGVRASGNATV</sequence>
<evidence type="ECO:0000313" key="1">
    <source>
        <dbReference type="EMBL" id="CTQ48754.1"/>
    </source>
</evidence>
<reference evidence="1 2" key="1">
    <citation type="submission" date="2015-07" db="EMBL/GenBank/DDBJ databases">
        <authorList>
            <person name="Noorani M."/>
        </authorList>
    </citation>
    <scope>NUCLEOTIDE SEQUENCE [LARGE SCALE GENOMIC DNA]</scope>
    <source>
        <strain evidence="1 2">CECT 7802</strain>
    </source>
</reference>
<accession>A0A0M6YFQ0</accession>
<dbReference type="RefSeq" id="WP_187298090.1">
    <property type="nucleotide sequence ID" value="NZ_CXSU01000005.1"/>
</dbReference>
<organism evidence="1 2">
    <name type="scientific">Jannaschia donghaensis</name>
    <dbReference type="NCBI Taxonomy" id="420998"/>
    <lineage>
        <taxon>Bacteria</taxon>
        <taxon>Pseudomonadati</taxon>
        <taxon>Pseudomonadota</taxon>
        <taxon>Alphaproteobacteria</taxon>
        <taxon>Rhodobacterales</taxon>
        <taxon>Roseobacteraceae</taxon>
        <taxon>Jannaschia</taxon>
    </lineage>
</organism>
<gene>
    <name evidence="1" type="ORF">JDO7802_00759</name>
</gene>
<dbReference type="EMBL" id="CXSU01000005">
    <property type="protein sequence ID" value="CTQ48754.1"/>
    <property type="molecule type" value="Genomic_DNA"/>
</dbReference>
<dbReference type="Proteomes" id="UP000049222">
    <property type="component" value="Unassembled WGS sequence"/>
</dbReference>
<keyword evidence="2" id="KW-1185">Reference proteome</keyword>
<dbReference type="NCBIfam" id="NF046098">
    <property type="entry name" value="RSP_7527_fam"/>
    <property type="match status" value="1"/>
</dbReference>
<protein>
    <submittedName>
        <fullName evidence="1">Uncharacterized protein</fullName>
    </submittedName>
</protein>
<evidence type="ECO:0000313" key="2">
    <source>
        <dbReference type="Proteomes" id="UP000049222"/>
    </source>
</evidence>
<proteinExistence type="predicted"/>